<comment type="caution">
    <text evidence="1">The sequence shown here is derived from an EMBL/GenBank/DDBJ whole genome shotgun (WGS) entry which is preliminary data.</text>
</comment>
<proteinExistence type="predicted"/>
<sequence length="111" mass="11828">MITITTGLPEPVRTGKTPPLLETQQWSHKRGKQSHVTLSVAVATGEQPKKKGGGNNNRVSLLCKAEIRTARRMHECRYLSGESAFEGECTLSSSLSFSGASNNGVNNASAA</sequence>
<evidence type="ECO:0000313" key="1">
    <source>
        <dbReference type="EMBL" id="ETE59115.1"/>
    </source>
</evidence>
<keyword evidence="2" id="KW-1185">Reference proteome</keyword>
<gene>
    <name evidence="1" type="ORF">L345_15159</name>
</gene>
<feature type="non-terminal residue" evidence="1">
    <location>
        <position position="1"/>
    </location>
</feature>
<dbReference type="AlphaFoldDB" id="V8NAK3"/>
<dbReference type="EMBL" id="AZIM01005866">
    <property type="protein sequence ID" value="ETE59115.1"/>
    <property type="molecule type" value="Genomic_DNA"/>
</dbReference>
<evidence type="ECO:0000313" key="2">
    <source>
        <dbReference type="Proteomes" id="UP000018936"/>
    </source>
</evidence>
<name>V8NAK3_OPHHA</name>
<reference evidence="1 2" key="1">
    <citation type="journal article" date="2013" name="Proc. Natl. Acad. Sci. U.S.A.">
        <title>The king cobra genome reveals dynamic gene evolution and adaptation in the snake venom system.</title>
        <authorList>
            <person name="Vonk F.J."/>
            <person name="Casewell N.R."/>
            <person name="Henkel C.V."/>
            <person name="Heimberg A.M."/>
            <person name="Jansen H.J."/>
            <person name="McCleary R.J."/>
            <person name="Kerkkamp H.M."/>
            <person name="Vos R.A."/>
            <person name="Guerreiro I."/>
            <person name="Calvete J.J."/>
            <person name="Wuster W."/>
            <person name="Woods A.E."/>
            <person name="Logan J.M."/>
            <person name="Harrison R.A."/>
            <person name="Castoe T.A."/>
            <person name="de Koning A.P."/>
            <person name="Pollock D.D."/>
            <person name="Yandell M."/>
            <person name="Calderon D."/>
            <person name="Renjifo C."/>
            <person name="Currier R.B."/>
            <person name="Salgado D."/>
            <person name="Pla D."/>
            <person name="Sanz L."/>
            <person name="Hyder A.S."/>
            <person name="Ribeiro J.M."/>
            <person name="Arntzen J.W."/>
            <person name="van den Thillart G.E."/>
            <person name="Boetzer M."/>
            <person name="Pirovano W."/>
            <person name="Dirks R.P."/>
            <person name="Spaink H.P."/>
            <person name="Duboule D."/>
            <person name="McGlinn E."/>
            <person name="Kini R.M."/>
            <person name="Richardson M.K."/>
        </authorList>
    </citation>
    <scope>NUCLEOTIDE SEQUENCE</scope>
    <source>
        <tissue evidence="1">Blood</tissue>
    </source>
</reference>
<accession>V8NAK3</accession>
<dbReference type="Proteomes" id="UP000018936">
    <property type="component" value="Unassembled WGS sequence"/>
</dbReference>
<organism evidence="1 2">
    <name type="scientific">Ophiophagus hannah</name>
    <name type="common">King cobra</name>
    <name type="synonym">Naja hannah</name>
    <dbReference type="NCBI Taxonomy" id="8665"/>
    <lineage>
        <taxon>Eukaryota</taxon>
        <taxon>Metazoa</taxon>
        <taxon>Chordata</taxon>
        <taxon>Craniata</taxon>
        <taxon>Vertebrata</taxon>
        <taxon>Euteleostomi</taxon>
        <taxon>Lepidosauria</taxon>
        <taxon>Squamata</taxon>
        <taxon>Bifurcata</taxon>
        <taxon>Unidentata</taxon>
        <taxon>Episquamata</taxon>
        <taxon>Toxicofera</taxon>
        <taxon>Serpentes</taxon>
        <taxon>Colubroidea</taxon>
        <taxon>Elapidae</taxon>
        <taxon>Elapinae</taxon>
        <taxon>Ophiophagus</taxon>
    </lineage>
</organism>
<protein>
    <submittedName>
        <fullName evidence="1">Uncharacterized protein</fullName>
    </submittedName>
</protein>